<reference evidence="2" key="1">
    <citation type="submission" date="2022-11" db="EMBL/GenBank/DDBJ databases">
        <authorList>
            <person name="Kikuchi T."/>
        </authorList>
    </citation>
    <scope>NUCLEOTIDE SEQUENCE</scope>
    <source>
        <strain evidence="2">PS1010</strain>
    </source>
</reference>
<dbReference type="EMBL" id="CANHGI010000002">
    <property type="protein sequence ID" value="CAI5440748.1"/>
    <property type="molecule type" value="Genomic_DNA"/>
</dbReference>
<evidence type="ECO:0000256" key="1">
    <source>
        <dbReference type="SAM" id="MobiDB-lite"/>
    </source>
</evidence>
<keyword evidence="3" id="KW-1185">Reference proteome</keyword>
<name>A0A9P1I9J8_9PELO</name>
<gene>
    <name evidence="2" type="ORF">CAMP_LOCUS3385</name>
</gene>
<comment type="caution">
    <text evidence="2">The sequence shown here is derived from an EMBL/GenBank/DDBJ whole genome shotgun (WGS) entry which is preliminary data.</text>
</comment>
<protein>
    <submittedName>
        <fullName evidence="2">Uncharacterized protein</fullName>
    </submittedName>
</protein>
<feature type="compositionally biased region" description="Low complexity" evidence="1">
    <location>
        <begin position="88"/>
        <end position="105"/>
    </location>
</feature>
<evidence type="ECO:0000313" key="3">
    <source>
        <dbReference type="Proteomes" id="UP001152747"/>
    </source>
</evidence>
<dbReference type="OrthoDB" id="5804836at2759"/>
<feature type="region of interest" description="Disordered" evidence="1">
    <location>
        <begin position="83"/>
        <end position="109"/>
    </location>
</feature>
<dbReference type="AlphaFoldDB" id="A0A9P1I9J8"/>
<proteinExistence type="predicted"/>
<accession>A0A9P1I9J8</accession>
<organism evidence="2 3">
    <name type="scientific">Caenorhabditis angaria</name>
    <dbReference type="NCBI Taxonomy" id="860376"/>
    <lineage>
        <taxon>Eukaryota</taxon>
        <taxon>Metazoa</taxon>
        <taxon>Ecdysozoa</taxon>
        <taxon>Nematoda</taxon>
        <taxon>Chromadorea</taxon>
        <taxon>Rhabditida</taxon>
        <taxon>Rhabditina</taxon>
        <taxon>Rhabditomorpha</taxon>
        <taxon>Rhabditoidea</taxon>
        <taxon>Rhabditidae</taxon>
        <taxon>Peloderinae</taxon>
        <taxon>Caenorhabditis</taxon>
    </lineage>
</organism>
<feature type="region of interest" description="Disordered" evidence="1">
    <location>
        <begin position="121"/>
        <end position="141"/>
    </location>
</feature>
<dbReference type="Proteomes" id="UP001152747">
    <property type="component" value="Unassembled WGS sequence"/>
</dbReference>
<evidence type="ECO:0000313" key="2">
    <source>
        <dbReference type="EMBL" id="CAI5440748.1"/>
    </source>
</evidence>
<sequence length="326" mass="37965">MSNSKFHFHFRRKKSVQHHKQSKTTRAAIINTVAIRKVALNSFRIPRQHNKIVFRRMKQLILFVFITSFSKIADGQNSIETSEEVEEISITSTPVSTSTSTESFPTPIPMMPFPEVPNSIIERPTSTSPPPPNPFEDEENSPIDRKLDQLNIESQNLVETYLKNGRKLNGDLRRRLILYVMRFQPVQNIVEQNGDPVQLEKVDRIKYRFRNGLKIRYSQLKSNIDRLVAHLLAPIFAPFLLLQPDEIRPLYYSRQNIPAASKEPITVDSQPMSDRQSSFTALEVFPSSLPQDKWPQMDPRWLNQQVQFSQPSFTPFYQPFRSYYNQ</sequence>
<feature type="region of interest" description="Disordered" evidence="1">
    <location>
        <begin position="1"/>
        <end position="23"/>
    </location>
</feature>